<comment type="caution">
    <text evidence="2">The sequence shown here is derived from an EMBL/GenBank/DDBJ whole genome shotgun (WGS) entry which is preliminary data.</text>
</comment>
<feature type="compositionally biased region" description="Basic and acidic residues" evidence="1">
    <location>
        <begin position="223"/>
        <end position="238"/>
    </location>
</feature>
<dbReference type="AlphaFoldDB" id="A0A016S9B3"/>
<feature type="region of interest" description="Disordered" evidence="1">
    <location>
        <begin position="374"/>
        <end position="495"/>
    </location>
</feature>
<evidence type="ECO:0000313" key="3">
    <source>
        <dbReference type="Proteomes" id="UP000024635"/>
    </source>
</evidence>
<reference evidence="3" key="1">
    <citation type="journal article" date="2015" name="Nat. Genet.">
        <title>The genome and transcriptome of the zoonotic hookworm Ancylostoma ceylanicum identify infection-specific gene families.</title>
        <authorList>
            <person name="Schwarz E.M."/>
            <person name="Hu Y."/>
            <person name="Antoshechkin I."/>
            <person name="Miller M.M."/>
            <person name="Sternberg P.W."/>
            <person name="Aroian R.V."/>
        </authorList>
    </citation>
    <scope>NUCLEOTIDE SEQUENCE</scope>
    <source>
        <strain evidence="3">HY135</strain>
    </source>
</reference>
<feature type="compositionally biased region" description="Basic and acidic residues" evidence="1">
    <location>
        <begin position="293"/>
        <end position="310"/>
    </location>
</feature>
<dbReference type="Proteomes" id="UP000024635">
    <property type="component" value="Unassembled WGS sequence"/>
</dbReference>
<organism evidence="2 3">
    <name type="scientific">Ancylostoma ceylanicum</name>
    <dbReference type="NCBI Taxonomy" id="53326"/>
    <lineage>
        <taxon>Eukaryota</taxon>
        <taxon>Metazoa</taxon>
        <taxon>Ecdysozoa</taxon>
        <taxon>Nematoda</taxon>
        <taxon>Chromadorea</taxon>
        <taxon>Rhabditida</taxon>
        <taxon>Rhabditina</taxon>
        <taxon>Rhabditomorpha</taxon>
        <taxon>Strongyloidea</taxon>
        <taxon>Ancylostomatidae</taxon>
        <taxon>Ancylostomatinae</taxon>
        <taxon>Ancylostoma</taxon>
    </lineage>
</organism>
<dbReference type="SUPFAM" id="SSF57625">
    <property type="entry name" value="Invertebrate chitin-binding proteins"/>
    <property type="match status" value="1"/>
</dbReference>
<feature type="region of interest" description="Disordered" evidence="1">
    <location>
        <begin position="1"/>
        <end position="144"/>
    </location>
</feature>
<feature type="compositionally biased region" description="Basic and acidic residues" evidence="1">
    <location>
        <begin position="21"/>
        <end position="31"/>
    </location>
</feature>
<proteinExistence type="predicted"/>
<evidence type="ECO:0008006" key="4">
    <source>
        <dbReference type="Google" id="ProtNLM"/>
    </source>
</evidence>
<dbReference type="InterPro" id="IPR052293">
    <property type="entry name" value="SRRP"/>
</dbReference>
<dbReference type="EMBL" id="JARK01001602">
    <property type="protein sequence ID" value="EYB87253.1"/>
    <property type="molecule type" value="Genomic_DNA"/>
</dbReference>
<name>A0A016S9B3_9BILA</name>
<dbReference type="OrthoDB" id="5861391at2759"/>
<dbReference type="STRING" id="53326.A0A016S9B3"/>
<feature type="compositionally biased region" description="Low complexity" evidence="1">
    <location>
        <begin position="130"/>
        <end position="141"/>
    </location>
</feature>
<feature type="compositionally biased region" description="Low complexity" evidence="1">
    <location>
        <begin position="311"/>
        <end position="320"/>
    </location>
</feature>
<feature type="region of interest" description="Disordered" evidence="1">
    <location>
        <begin position="862"/>
        <end position="884"/>
    </location>
</feature>
<feature type="compositionally biased region" description="Polar residues" evidence="1">
    <location>
        <begin position="173"/>
        <end position="184"/>
    </location>
</feature>
<feature type="compositionally biased region" description="Low complexity" evidence="1">
    <location>
        <begin position="56"/>
        <end position="90"/>
    </location>
</feature>
<accession>A0A016S9B3</accession>
<feature type="compositionally biased region" description="Basic residues" evidence="1">
    <location>
        <begin position="46"/>
        <end position="55"/>
    </location>
</feature>
<dbReference type="InterPro" id="IPR036508">
    <property type="entry name" value="Chitin-bd_dom_sf"/>
</dbReference>
<dbReference type="PANTHER" id="PTHR12239">
    <property type="entry name" value="PROTEIN CBG20215-RELATED"/>
    <property type="match status" value="1"/>
</dbReference>
<evidence type="ECO:0000256" key="1">
    <source>
        <dbReference type="SAM" id="MobiDB-lite"/>
    </source>
</evidence>
<dbReference type="Gene3D" id="2.170.140.10">
    <property type="entry name" value="Chitin binding domain"/>
    <property type="match status" value="1"/>
</dbReference>
<dbReference type="Pfam" id="PF17380">
    <property type="entry name" value="DUF5401"/>
    <property type="match status" value="1"/>
</dbReference>
<dbReference type="GO" id="GO:0008061">
    <property type="term" value="F:chitin binding"/>
    <property type="evidence" value="ECO:0007669"/>
    <property type="project" value="InterPro"/>
</dbReference>
<protein>
    <recommendedName>
        <fullName evidence="4">Chitin-binding type-2 domain-containing protein</fullName>
    </recommendedName>
</protein>
<feature type="compositionally biased region" description="Basic and acidic residues" evidence="1">
    <location>
        <begin position="262"/>
        <end position="286"/>
    </location>
</feature>
<keyword evidence="3" id="KW-1185">Reference proteome</keyword>
<evidence type="ECO:0000313" key="2">
    <source>
        <dbReference type="EMBL" id="EYB87253.1"/>
    </source>
</evidence>
<feature type="region of interest" description="Disordered" evidence="1">
    <location>
        <begin position="223"/>
        <end position="329"/>
    </location>
</feature>
<dbReference type="PANTHER" id="PTHR12239:SF41">
    <property type="entry name" value="MEMBRANE ASSOCIATED PROTEIN, PUTATIVE-RELATED"/>
    <property type="match status" value="1"/>
</dbReference>
<gene>
    <name evidence="2" type="primary">Acey_s0266.g716</name>
    <name evidence="2" type="synonym">Acey-F23F12.8</name>
    <name evidence="2" type="ORF">Y032_0266g716</name>
</gene>
<sequence length="884" mass="101697">MVCKEMPPTAFPSPSIRRKSGKSEESRKQAETELTPITEEFIFSTKRPKRPRPKTKAASSTLTAAPTSAASSSTHPSTTTPTPTVAFPTPALLPTPEPTTVRPYRPVFTTPNRKIVSSAATKSPKPPPTRTTATTLTTPPLKNRKVTEPIPVSEAQMTGMQPSTRGYTRGPQMHTTGVTAGTTSGEHMVNYKGITMSEDEFLKQLVRIVEAHQVAINKIEEQVGEERRRGGVEDHEHPAGSFRKQGPSGNFEEGSSNAEMEQLERQRQQEIARQVAERQQKEREELEWQQEIARQEAERQRKEEEMRRQQEYAQQMAEMQRAQKEMEWQREIARQKAEMDEKEKQRQVEIARQMAERQRQEEELLRQQEVALQEAERQKKERERQKEIARQVVERKKQEEVRRIEKARKKSEMEKKERERQQEIARQHAERQRKEEEARRQEEARLFAERQKKERERQEEIARQMEEEEKRQREEAEKEEMRKRKIEEERLRKEEEQRIEAQRKAEEERRIEEQLAAREVENQSTVVNPAFGMHIPGETQAGEHSTDYYGYSTNSDATKTVLAGLMSMSSRLTSTEPPQLEIIHFTAPPPTPSSPANEWVTSPHSWRPPPDMQTNVLEWSRTPIPSTGTSELPSTVTSECDSNVECAFSYEDDLLCPHPNDATRYLQCTPMIGRRGRWTERMCPPNLVFIPSYGRCGLNVGATPDPYATQSFVIPRLPSDPEYVHWQGNKELQPHVAQLPYQPIVTLAPYQPVLQTTTLTPILRTIDEFPRDLLPPFSYIHNTIPPSQFEPDQDPNMDLSVINPLFPRVQPDFLMPFGKFRDGFVSSGNSFMGSIIKPAIKKIAMDQTESFLDRILSDEIANETRNKEKSASPQLGEDGWRKAA</sequence>
<feature type="region of interest" description="Disordered" evidence="1">
    <location>
        <begin position="159"/>
        <end position="184"/>
    </location>
</feature>